<dbReference type="Gene3D" id="3.30.40.10">
    <property type="entry name" value="Zinc/RING finger domain, C3HC4 (zinc finger)"/>
    <property type="match status" value="1"/>
</dbReference>
<dbReference type="PANTHER" id="PTHR46465">
    <property type="entry name" value="LATERAL SIGNALING TARGET PROTEIN 2 HOMOLOG"/>
    <property type="match status" value="1"/>
</dbReference>
<dbReference type="InterPro" id="IPR051118">
    <property type="entry name" value="LST-2"/>
</dbReference>
<sequence>MMNPGEMSLLFRKWFYRPKKEDESRMARFYWAEEELNMVTAELDSFDGRKDPERCSNLVAKLRHCQDKVLSVINEMMDEAIGGERAERDFRGKYPDDVLQDNLAGQLWFGAECLAAGSNILNREQESTVMRPFAKAVVKNLEKIRALLHDECYSPEPHYSEKLCETFKIFDRVLAEFEFLYVSAMVPVKTPREYDLQQDVTVLFSETTMRALSLGLIDQDMVDMYDPALMFTIPRLAIIAGLCIFPSGPLSLDVHPSSMCELFRPFRNLLRKIRRFLWTLSRDELCALEKALCSLNDPVLIPVDHGGEMYPGEQPSQDSEKLSTSTTTTFVKPDPPAPPPPEAVPGPPSRPSSSSSSSSPSSTSSLSSLADTSSSSPSPAHPQPPRPPRPLPQTPFNASTSSDSSTSSNSTPFHRSGDKGSKSRRRHSGRQPSSGDPQGPSSSTGRQRRRRRSSPTRPTSSPSLTKEQTMESIRETLQSVLQLAQEHRSTSDPCFASPPQGAATTGATSTRGDVTRCCCGRQTTTVPPEAVRVTAAEGARRERRKRIEEHAHGPAQSHRRRREQKGNCACAHGRQTSAGVEVAGRLSRRRELAYVWTKNFFLNFREVTLGCLDSPPSSGVVSPRGPSRPEAIPTLSPTDPKVWCPFSKYTPEDCRLIRSRFKDSQDLIHRLFVCVSGVADQLQTNFAGDLRNILRCVFVINSSPPAPEPKVEEAAIPERKKLDGGLAGAAPSSSSSISSAEEASLDSPPRPSASAPSASLLLPPSIPASAYAGNAILPGTSWGIPEVTAWGVSSERSITPEIAERPPPSTPPGPSRPPSSFPHSPSDAGIASTSQTLRQNLTVGLAEAPHESPEPDPGSPPIVGPMASLIDRGGPRTEIRQPPSWVPDEAAPLCMGCEAPFTVIRRRHHCRNCGKVFCGRCTPNSVPLPRYGLVKPVRVCNRCFLYYVTPFAPQEVL</sequence>
<feature type="region of interest" description="Disordered" evidence="7">
    <location>
        <begin position="534"/>
        <end position="570"/>
    </location>
</feature>
<accession>A0A7R8W3M4</accession>
<keyword evidence="5" id="KW-0863">Zinc-finger</keyword>
<dbReference type="InterPro" id="IPR013083">
    <property type="entry name" value="Znf_RING/FYVE/PHD"/>
</dbReference>
<evidence type="ECO:0000256" key="7">
    <source>
        <dbReference type="SAM" id="MobiDB-lite"/>
    </source>
</evidence>
<dbReference type="GO" id="GO:0031901">
    <property type="term" value="C:early endosome membrane"/>
    <property type="evidence" value="ECO:0007669"/>
    <property type="project" value="TreeGrafter"/>
</dbReference>
<dbReference type="InterPro" id="IPR000306">
    <property type="entry name" value="Znf_FYVE"/>
</dbReference>
<feature type="compositionally biased region" description="Low complexity" evidence="7">
    <location>
        <begin position="430"/>
        <end position="445"/>
    </location>
</feature>
<evidence type="ECO:0000313" key="8">
    <source>
        <dbReference type="EMBL" id="CAD7224139.1"/>
    </source>
</evidence>
<feature type="compositionally biased region" description="Low complexity" evidence="7">
    <location>
        <begin position="399"/>
        <end position="411"/>
    </location>
</feature>
<evidence type="ECO:0000256" key="3">
    <source>
        <dbReference type="ARBA" id="ARBA00019870"/>
    </source>
</evidence>
<evidence type="ECO:0000256" key="6">
    <source>
        <dbReference type="ARBA" id="ARBA00022833"/>
    </source>
</evidence>
<dbReference type="Pfam" id="PF01363">
    <property type="entry name" value="FYVE"/>
    <property type="match status" value="1"/>
</dbReference>
<feature type="region of interest" description="Disordered" evidence="7">
    <location>
        <begin position="847"/>
        <end position="881"/>
    </location>
</feature>
<comment type="function">
    <text evidence="1">Negative regulator of epidermal growth factor receptor (EGFR) signaling.</text>
</comment>
<organism evidence="8">
    <name type="scientific">Cyprideis torosa</name>
    <dbReference type="NCBI Taxonomy" id="163714"/>
    <lineage>
        <taxon>Eukaryota</taxon>
        <taxon>Metazoa</taxon>
        <taxon>Ecdysozoa</taxon>
        <taxon>Arthropoda</taxon>
        <taxon>Crustacea</taxon>
        <taxon>Oligostraca</taxon>
        <taxon>Ostracoda</taxon>
        <taxon>Podocopa</taxon>
        <taxon>Podocopida</taxon>
        <taxon>Cytherocopina</taxon>
        <taxon>Cytheroidea</taxon>
        <taxon>Cytherideidae</taxon>
        <taxon>Cyprideis</taxon>
    </lineage>
</organism>
<dbReference type="EMBL" id="OB660315">
    <property type="protein sequence ID" value="CAD7224139.1"/>
    <property type="molecule type" value="Genomic_DNA"/>
</dbReference>
<feature type="region of interest" description="Disordered" evidence="7">
    <location>
        <begin position="723"/>
        <end position="758"/>
    </location>
</feature>
<evidence type="ECO:0000256" key="4">
    <source>
        <dbReference type="ARBA" id="ARBA00022723"/>
    </source>
</evidence>
<dbReference type="PANTHER" id="PTHR46465:SF2">
    <property type="entry name" value="LATERAL SIGNALING TARGET PROTEIN 2 HOMOLOG"/>
    <property type="match status" value="1"/>
</dbReference>
<dbReference type="GO" id="GO:0008270">
    <property type="term" value="F:zinc ion binding"/>
    <property type="evidence" value="ECO:0007669"/>
    <property type="project" value="UniProtKB-KW"/>
</dbReference>
<evidence type="ECO:0000256" key="5">
    <source>
        <dbReference type="ARBA" id="ARBA00022771"/>
    </source>
</evidence>
<feature type="compositionally biased region" description="Low complexity" evidence="7">
    <location>
        <begin position="497"/>
        <end position="510"/>
    </location>
</feature>
<dbReference type="InterPro" id="IPR017455">
    <property type="entry name" value="Znf_FYVE-rel"/>
</dbReference>
<dbReference type="SUPFAM" id="SSF57903">
    <property type="entry name" value="FYVE/PHD zinc finger"/>
    <property type="match status" value="1"/>
</dbReference>
<protein>
    <recommendedName>
        <fullName evidence="3">Lateral signaling target protein 2 homolog</fullName>
    </recommendedName>
</protein>
<dbReference type="AlphaFoldDB" id="A0A7R8W3M4"/>
<feature type="compositionally biased region" description="Low complexity" evidence="7">
    <location>
        <begin position="728"/>
        <end position="758"/>
    </location>
</feature>
<name>A0A7R8W3M4_9CRUS</name>
<dbReference type="CDD" id="cd15731">
    <property type="entry name" value="FYVE_LST2"/>
    <property type="match status" value="1"/>
</dbReference>
<evidence type="ECO:0000256" key="2">
    <source>
        <dbReference type="ARBA" id="ARBA00008755"/>
    </source>
</evidence>
<feature type="compositionally biased region" description="Pro residues" evidence="7">
    <location>
        <begin position="805"/>
        <end position="820"/>
    </location>
</feature>
<dbReference type="SMART" id="SM00064">
    <property type="entry name" value="FYVE"/>
    <property type="match status" value="1"/>
</dbReference>
<dbReference type="InterPro" id="IPR043269">
    <property type="entry name" value="FYVE_LST2"/>
</dbReference>
<keyword evidence="4" id="KW-0479">Metal-binding</keyword>
<feature type="compositionally biased region" description="Low complexity" evidence="7">
    <location>
        <begin position="351"/>
        <end position="378"/>
    </location>
</feature>
<feature type="compositionally biased region" description="Pro residues" evidence="7">
    <location>
        <begin position="333"/>
        <end position="350"/>
    </location>
</feature>
<dbReference type="PROSITE" id="PS50178">
    <property type="entry name" value="ZF_FYVE"/>
    <property type="match status" value="1"/>
</dbReference>
<feature type="region of interest" description="Disordered" evidence="7">
    <location>
        <begin position="306"/>
        <end position="470"/>
    </location>
</feature>
<keyword evidence="6" id="KW-0862">Zinc</keyword>
<feature type="region of interest" description="Disordered" evidence="7">
    <location>
        <begin position="801"/>
        <end position="830"/>
    </location>
</feature>
<gene>
    <name evidence="8" type="ORF">CTOB1V02_LOCUS2109</name>
</gene>
<comment type="similarity">
    <text evidence="2">Belongs to the lst-2 family.</text>
</comment>
<evidence type="ECO:0000256" key="1">
    <source>
        <dbReference type="ARBA" id="ARBA00003580"/>
    </source>
</evidence>
<feature type="compositionally biased region" description="Polar residues" evidence="7">
    <location>
        <begin position="314"/>
        <end position="330"/>
    </location>
</feature>
<dbReference type="InterPro" id="IPR011011">
    <property type="entry name" value="Znf_FYVE_PHD"/>
</dbReference>
<feature type="region of interest" description="Disordered" evidence="7">
    <location>
        <begin position="489"/>
        <end position="512"/>
    </location>
</feature>
<feature type="compositionally biased region" description="Pro residues" evidence="7">
    <location>
        <begin position="379"/>
        <end position="393"/>
    </location>
</feature>
<dbReference type="OrthoDB" id="20035at2759"/>
<reference evidence="8" key="1">
    <citation type="submission" date="2020-11" db="EMBL/GenBank/DDBJ databases">
        <authorList>
            <person name="Tran Van P."/>
        </authorList>
    </citation>
    <scope>NUCLEOTIDE SEQUENCE</scope>
</reference>
<proteinExistence type="inferred from homology"/>